<evidence type="ECO:0000313" key="1">
    <source>
        <dbReference type="EMBL" id="GEP03747.1"/>
    </source>
</evidence>
<proteinExistence type="predicted"/>
<dbReference type="EMBL" id="BJZU01000028">
    <property type="protein sequence ID" value="GEP03747.1"/>
    <property type="molecule type" value="Genomic_DNA"/>
</dbReference>
<reference evidence="4" key="2">
    <citation type="journal article" date="2019" name="Int. J. Syst. Evol. Microbiol.">
        <title>The Global Catalogue of Microorganisms (GCM) 10K type strain sequencing project: providing services to taxonomists for standard genome sequencing and annotation.</title>
        <authorList>
            <consortium name="The Broad Institute Genomics Platform"/>
            <consortium name="The Broad Institute Genome Sequencing Center for Infectious Disease"/>
            <person name="Wu L."/>
            <person name="Ma J."/>
        </authorList>
    </citation>
    <scope>NUCLEOTIDE SEQUENCE [LARGE SCALE GENOMIC DNA]</scope>
    <source>
        <strain evidence="4">NBRC 107715</strain>
    </source>
</reference>
<dbReference type="EMBL" id="BSPK01000008">
    <property type="protein sequence ID" value="GLS62330.1"/>
    <property type="molecule type" value="Genomic_DNA"/>
</dbReference>
<evidence type="ECO:0000313" key="4">
    <source>
        <dbReference type="Proteomes" id="UP001156856"/>
    </source>
</evidence>
<dbReference type="OrthoDB" id="9862745at2"/>
<comment type="caution">
    <text evidence="1">The sequence shown here is derived from an EMBL/GenBank/DDBJ whole genome shotgun (WGS) entry which is preliminary data.</text>
</comment>
<evidence type="ECO:0000313" key="2">
    <source>
        <dbReference type="EMBL" id="GLS62330.1"/>
    </source>
</evidence>
<dbReference type="AlphaFoldDB" id="A0A512J1E8"/>
<sequence length="195" mass="21149">MTHANLLAALRSHDALLVHCSRPGKGQDPKERVYPDDLQNAIQVLDRGIGTLPCSLIWPAHQATYGSVGIVIKPRTFASVKGVVTGDGGTTYDDATGERSKGRTVPLTMQNLPSAFTPTGEHNEWTVADADCVGIYFAPGRYAQVAERTGPLGPDAKYPTNFRNLTMDDVRKDFPGLPIFSIVEGRVLGFVHNPY</sequence>
<organism evidence="1 3">
    <name type="scientific">Methylobacterium oxalidis</name>
    <dbReference type="NCBI Taxonomy" id="944322"/>
    <lineage>
        <taxon>Bacteria</taxon>
        <taxon>Pseudomonadati</taxon>
        <taxon>Pseudomonadota</taxon>
        <taxon>Alphaproteobacteria</taxon>
        <taxon>Hyphomicrobiales</taxon>
        <taxon>Methylobacteriaceae</taxon>
        <taxon>Methylobacterium</taxon>
    </lineage>
</organism>
<reference evidence="1 3" key="3">
    <citation type="submission" date="2019-07" db="EMBL/GenBank/DDBJ databases">
        <title>Whole genome shotgun sequence of Methylobacterium oxalidis NBRC 107715.</title>
        <authorList>
            <person name="Hosoyama A."/>
            <person name="Uohara A."/>
            <person name="Ohji S."/>
            <person name="Ichikawa N."/>
        </authorList>
    </citation>
    <scope>NUCLEOTIDE SEQUENCE [LARGE SCALE GENOMIC DNA]</scope>
    <source>
        <strain evidence="1 3">NBRC 107715</strain>
    </source>
</reference>
<evidence type="ECO:0000313" key="3">
    <source>
        <dbReference type="Proteomes" id="UP000321960"/>
    </source>
</evidence>
<dbReference type="Proteomes" id="UP000321960">
    <property type="component" value="Unassembled WGS sequence"/>
</dbReference>
<protein>
    <submittedName>
        <fullName evidence="1">Uncharacterized protein</fullName>
    </submittedName>
</protein>
<gene>
    <name evidence="2" type="ORF">GCM10007888_07110</name>
    <name evidence="1" type="ORF">MOX02_17850</name>
</gene>
<accession>A0A512J1E8</accession>
<reference evidence="2" key="4">
    <citation type="submission" date="2023-01" db="EMBL/GenBank/DDBJ databases">
        <title>Draft genome sequence of Methylobacterium oxalidis strain NBRC 107715.</title>
        <authorList>
            <person name="Sun Q."/>
            <person name="Mori K."/>
        </authorList>
    </citation>
    <scope>NUCLEOTIDE SEQUENCE</scope>
    <source>
        <strain evidence="2">NBRC 107715</strain>
    </source>
</reference>
<reference evidence="2" key="1">
    <citation type="journal article" date="2014" name="Int. J. Syst. Evol. Microbiol.">
        <title>Complete genome of a new Firmicutes species belonging to the dominant human colonic microbiota ('Ruminococcus bicirculans') reveals two chromosomes and a selective capacity to utilize plant glucans.</title>
        <authorList>
            <consortium name="NISC Comparative Sequencing Program"/>
            <person name="Wegmann U."/>
            <person name="Louis P."/>
            <person name="Goesmann A."/>
            <person name="Henrissat B."/>
            <person name="Duncan S.H."/>
            <person name="Flint H.J."/>
        </authorList>
    </citation>
    <scope>NUCLEOTIDE SEQUENCE</scope>
    <source>
        <strain evidence="2">NBRC 107715</strain>
    </source>
</reference>
<name>A0A512J1E8_9HYPH</name>
<dbReference type="Proteomes" id="UP001156856">
    <property type="component" value="Unassembled WGS sequence"/>
</dbReference>
<keyword evidence="4" id="KW-1185">Reference proteome</keyword>
<dbReference type="RefSeq" id="WP_147025436.1">
    <property type="nucleotide sequence ID" value="NZ_BJZU01000028.1"/>
</dbReference>